<dbReference type="EMBL" id="QQNB01000001">
    <property type="protein sequence ID" value="RDE07265.1"/>
    <property type="molecule type" value="Genomic_DNA"/>
</dbReference>
<evidence type="ECO:0000259" key="1">
    <source>
        <dbReference type="PROSITE" id="PS51184"/>
    </source>
</evidence>
<dbReference type="RefSeq" id="WP_114686845.1">
    <property type="nucleotide sequence ID" value="NZ_QQNB01000001.1"/>
</dbReference>
<dbReference type="Gene3D" id="2.60.120.650">
    <property type="entry name" value="Cupin"/>
    <property type="match status" value="1"/>
</dbReference>
<dbReference type="Proteomes" id="UP000253918">
    <property type="component" value="Unassembled WGS sequence"/>
</dbReference>
<reference evidence="2 3" key="1">
    <citation type="submission" date="2018-07" db="EMBL/GenBank/DDBJ databases">
        <title>a novel species of Sphingomonas isolated from the rhizosphere soil of Araceae plant.</title>
        <authorList>
            <person name="Zhiyong W."/>
            <person name="Qinglan Z."/>
            <person name="Zhiwei F."/>
            <person name="Ding X."/>
            <person name="Gejiao W."/>
            <person name="Shixue Z."/>
        </authorList>
    </citation>
    <scope>NUCLEOTIDE SEQUENCE [LARGE SCALE GENOMIC DNA]</scope>
    <source>
        <strain evidence="2 3">WZY 27</strain>
    </source>
</reference>
<dbReference type="InterPro" id="IPR041667">
    <property type="entry name" value="Cupin_8"/>
</dbReference>
<keyword evidence="3" id="KW-1185">Reference proteome</keyword>
<dbReference type="PROSITE" id="PS51184">
    <property type="entry name" value="JMJC"/>
    <property type="match status" value="1"/>
</dbReference>
<dbReference type="PANTHER" id="PTHR12461:SF105">
    <property type="entry name" value="HYPOXIA-INDUCIBLE FACTOR 1-ALPHA INHIBITOR"/>
    <property type="match status" value="1"/>
</dbReference>
<dbReference type="AlphaFoldDB" id="A0A369W057"/>
<sequence>MAEADPGIFARLASVPELAVADAAALDRQLRAATAPFIVRGLVKDWPLVGAGLRSGRQARDYLVAHARDMPFTVSVGAPGSDGRLFYDAAMGMNFRMARARLGEIFHQIDAAEGRADAHPLYLGSVDVKGYFRGLHEANHVPLGTRTPLASIWIGTQTRIAAHNDFPDNLACVAVGRRRFTLFPREQFRNLYLGPIDNTPAGRAVSMVDFHAPDFTAHPRFAEALEHAQVAELEAGDALYIPSMWWHHVEGLAAFNVLVNYWWRETPKWLGQPQDALNHAILSIRDLPDDEKAHWRDLFDHYVFTAGPEVTDHIPEEARSVLAPMTPDTAARLRAFLLRQLSK</sequence>
<dbReference type="PANTHER" id="PTHR12461">
    <property type="entry name" value="HYPOXIA-INDUCIBLE FACTOR 1 ALPHA INHIBITOR-RELATED"/>
    <property type="match status" value="1"/>
</dbReference>
<name>A0A369W057_9SPHN</name>
<dbReference type="InterPro" id="IPR003347">
    <property type="entry name" value="JmjC_dom"/>
</dbReference>
<protein>
    <submittedName>
        <fullName evidence="2">Cupin-like domain-containing protein</fullName>
    </submittedName>
</protein>
<gene>
    <name evidence="2" type="ORF">DVW87_06455</name>
</gene>
<dbReference type="OrthoDB" id="479699at2"/>
<comment type="caution">
    <text evidence="2">The sequence shown here is derived from an EMBL/GenBank/DDBJ whole genome shotgun (WGS) entry which is preliminary data.</text>
</comment>
<organism evidence="2 3">
    <name type="scientific">Sphingomonas aracearum</name>
    <dbReference type="NCBI Taxonomy" id="2283317"/>
    <lineage>
        <taxon>Bacteria</taxon>
        <taxon>Pseudomonadati</taxon>
        <taxon>Pseudomonadota</taxon>
        <taxon>Alphaproteobacteria</taxon>
        <taxon>Sphingomonadales</taxon>
        <taxon>Sphingomonadaceae</taxon>
        <taxon>Sphingomonas</taxon>
    </lineage>
</organism>
<dbReference type="SMART" id="SM00558">
    <property type="entry name" value="JmjC"/>
    <property type="match status" value="1"/>
</dbReference>
<proteinExistence type="predicted"/>
<evidence type="ECO:0000313" key="2">
    <source>
        <dbReference type="EMBL" id="RDE07265.1"/>
    </source>
</evidence>
<evidence type="ECO:0000313" key="3">
    <source>
        <dbReference type="Proteomes" id="UP000253918"/>
    </source>
</evidence>
<dbReference type="SUPFAM" id="SSF51197">
    <property type="entry name" value="Clavaminate synthase-like"/>
    <property type="match status" value="1"/>
</dbReference>
<dbReference type="Pfam" id="PF13621">
    <property type="entry name" value="Cupin_8"/>
    <property type="match status" value="1"/>
</dbReference>
<accession>A0A369W057</accession>
<feature type="domain" description="JmjC" evidence="1">
    <location>
        <begin position="117"/>
        <end position="278"/>
    </location>
</feature>